<proteinExistence type="predicted"/>
<name>A0ABU7B816_9TELE</name>
<organism evidence="2 3">
    <name type="scientific">Ataeniobius toweri</name>
    <dbReference type="NCBI Taxonomy" id="208326"/>
    <lineage>
        <taxon>Eukaryota</taxon>
        <taxon>Metazoa</taxon>
        <taxon>Chordata</taxon>
        <taxon>Craniata</taxon>
        <taxon>Vertebrata</taxon>
        <taxon>Euteleostomi</taxon>
        <taxon>Actinopterygii</taxon>
        <taxon>Neopterygii</taxon>
        <taxon>Teleostei</taxon>
        <taxon>Neoteleostei</taxon>
        <taxon>Acanthomorphata</taxon>
        <taxon>Ovalentaria</taxon>
        <taxon>Atherinomorphae</taxon>
        <taxon>Cyprinodontiformes</taxon>
        <taxon>Goodeidae</taxon>
        <taxon>Ataeniobius</taxon>
    </lineage>
</organism>
<evidence type="ECO:0000313" key="2">
    <source>
        <dbReference type="EMBL" id="MED6246722.1"/>
    </source>
</evidence>
<feature type="region of interest" description="Disordered" evidence="1">
    <location>
        <begin position="24"/>
        <end position="56"/>
    </location>
</feature>
<evidence type="ECO:0000313" key="3">
    <source>
        <dbReference type="Proteomes" id="UP001345963"/>
    </source>
</evidence>
<keyword evidence="3" id="KW-1185">Reference proteome</keyword>
<dbReference type="Proteomes" id="UP001345963">
    <property type="component" value="Unassembled WGS sequence"/>
</dbReference>
<feature type="non-terminal residue" evidence="2">
    <location>
        <position position="1"/>
    </location>
</feature>
<comment type="caution">
    <text evidence="2">The sequence shown here is derived from an EMBL/GenBank/DDBJ whole genome shotgun (WGS) entry which is preliminary data.</text>
</comment>
<sequence>TSTVCKKTRKILLSLSVFCPIGCPHQPSTDQGQDTSKDPQRHHEGGPTEQPSCEME</sequence>
<evidence type="ECO:0000256" key="1">
    <source>
        <dbReference type="SAM" id="MobiDB-lite"/>
    </source>
</evidence>
<feature type="compositionally biased region" description="Basic and acidic residues" evidence="1">
    <location>
        <begin position="35"/>
        <end position="46"/>
    </location>
</feature>
<protein>
    <submittedName>
        <fullName evidence="2">Uncharacterized protein</fullName>
    </submittedName>
</protein>
<dbReference type="EMBL" id="JAHUTI010044251">
    <property type="protein sequence ID" value="MED6246722.1"/>
    <property type="molecule type" value="Genomic_DNA"/>
</dbReference>
<accession>A0ABU7B816</accession>
<gene>
    <name evidence="2" type="ORF">ATANTOWER_022480</name>
</gene>
<reference evidence="2 3" key="1">
    <citation type="submission" date="2021-07" db="EMBL/GenBank/DDBJ databases">
        <authorList>
            <person name="Palmer J.M."/>
        </authorList>
    </citation>
    <scope>NUCLEOTIDE SEQUENCE [LARGE SCALE GENOMIC DNA]</scope>
    <source>
        <strain evidence="2 3">AT_MEX2019</strain>
        <tissue evidence="2">Muscle</tissue>
    </source>
</reference>